<feature type="compositionally biased region" description="Polar residues" evidence="5">
    <location>
        <begin position="329"/>
        <end position="349"/>
    </location>
</feature>
<dbReference type="Pfam" id="PF08620">
    <property type="entry name" value="RPAP1_C"/>
    <property type="match status" value="1"/>
</dbReference>
<feature type="domain" description="RPAP1/MINIYO-like TPR repeats" evidence="8">
    <location>
        <begin position="1362"/>
        <end position="1481"/>
    </location>
</feature>
<evidence type="ECO:0000256" key="5">
    <source>
        <dbReference type="SAM" id="MobiDB-lite"/>
    </source>
</evidence>
<dbReference type="EMBL" id="JBAMMX010000024">
    <property type="protein sequence ID" value="KAK6916778.1"/>
    <property type="molecule type" value="Genomic_DNA"/>
</dbReference>
<accession>A0AAN8UH96</accession>
<evidence type="ECO:0000259" key="8">
    <source>
        <dbReference type="Pfam" id="PF25766"/>
    </source>
</evidence>
<dbReference type="InterPro" id="IPR055326">
    <property type="entry name" value="MINIYO"/>
</dbReference>
<feature type="compositionally biased region" description="Polar residues" evidence="5">
    <location>
        <begin position="301"/>
        <end position="310"/>
    </location>
</feature>
<dbReference type="SUPFAM" id="SSF48371">
    <property type="entry name" value="ARM repeat"/>
    <property type="match status" value="1"/>
</dbReference>
<evidence type="ECO:0000259" key="6">
    <source>
        <dbReference type="Pfam" id="PF08620"/>
    </source>
</evidence>
<dbReference type="Pfam" id="PF08621">
    <property type="entry name" value="RPAP1_N"/>
    <property type="match status" value="1"/>
</dbReference>
<protein>
    <submittedName>
        <fullName evidence="9">RNA polymerase II-associated protein 1, N-terminal</fullName>
    </submittedName>
</protein>
<evidence type="ECO:0000256" key="3">
    <source>
        <dbReference type="ARBA" id="ARBA00023163"/>
    </source>
</evidence>
<dbReference type="InterPro" id="IPR057989">
    <property type="entry name" value="TPR_RPAP1/MINIYO-like"/>
</dbReference>
<evidence type="ECO:0000313" key="10">
    <source>
        <dbReference type="Proteomes" id="UP001370490"/>
    </source>
</evidence>
<proteinExistence type="inferred from homology"/>
<dbReference type="Proteomes" id="UP001370490">
    <property type="component" value="Unassembled WGS sequence"/>
</dbReference>
<dbReference type="InterPro" id="IPR016024">
    <property type="entry name" value="ARM-type_fold"/>
</dbReference>
<comment type="similarity">
    <text evidence="2">Belongs to the RPAP1 family.</text>
</comment>
<keyword evidence="3" id="KW-0804">Transcription</keyword>
<feature type="domain" description="RPAP1 N-terminal" evidence="7">
    <location>
        <begin position="255"/>
        <end position="298"/>
    </location>
</feature>
<evidence type="ECO:0000256" key="1">
    <source>
        <dbReference type="ARBA" id="ARBA00004123"/>
    </source>
</evidence>
<name>A0AAN8UH96_9MAGN</name>
<dbReference type="PANTHER" id="PTHR47605:SF2">
    <property type="entry name" value="TRANSCRIPTIONAL ELONGATION REGULATOR MINIYO"/>
    <property type="match status" value="1"/>
</dbReference>
<sequence>MEAKSKKKGYVAKKFGIEEDAATLVGKIVEKGTVSGLVISSAPKPSVLPFPVARHRSHGPHWAPLGSEVGGEGGTYDNNDDDDDEGHEDYVNCDPLAAFANPMERKKKRGLDFSKWREIMSGDYPTASRKKEADKPRSRVAENELKVDTIRPTTKTKLAPVSDSGYRFPKQVDNTELVTYMTQEANSSTLSENAIQRLETISNGSVQVGNILTEKMEPALMKVETEREQIQPGASQSGFESKMKLGQRSLSLESEIDAENCARLQSMSPEEIAEAQAEIMQKMDPALLKLLRKRGQEKMKNQASTNSDQKAMTEDGIAQDKSTAIKKGNGSSAAKSNVSDNATKATSEASQRESHNAAVENFSPASPALWNVWSERVEAVRNLRFSLEGDVIENGNLPLDTTYTVDNVSERDFLRTEGNPGAAGYTIKEAVALTRSVMPGQRALALHLLASVLDKALCNIQQKHISCAPGNGKGGGFADWEAIWAFALGPEPELALTLRICLDDNHNSVILACAKVIHSVLSCDANENFFEYSEKMANIGSSVCTAPVFRSKPEIDVGFLHGGFWKYNTKPSNVFLSDENVIDESEEGEHTVKDDVVVSGQDVAAGFVRMGILPRICYLLEMNPSAALEELLFSILIAIARHSPTGTNAIMKCPRLVQTIVSRFTRKDDMANLVSKMKSVTLLKVLAQSNKRNCLEFIRNGIFQQMTWHLYRQPRSLEQWVKLGNDIFKLESALMIEQLRFWRVCIQYGCCISYFSDLFPALCLWLNLPTFEKLAESNVLNEFASTATEAYLVLDALAGTLPDFSSNQVQEFGSDDTETWCWNHVPPMVDLAVKWLTLGKSCMKHEVANRRVMLQDASISSLLWVMSAVLNMLATVIERVALWDAISKQGNGGLSERLPEFVLKIAVELIKSGLLSISGAGDTKYGKGTDGGLFIEELCRLRHVNEWKISLASVCCLRGLTRVTLSICNMVQDRNNEVCQQVSFLREDKMVENVLLKSSLVELKSMLDTFTELVASDWQYVQAIEVFGRGGPAPGIGLGWGASCGGFWSLAFLLAEADAWLLIHLLEIFPITSAEDQPSAEEMSFSAWKVNAAITLCLTAGPRDRVIVEKALDYLLQLPVLKCLDICARDFLLHNRGTIPFSWVYKEEDFLHFSNTLASHFKSRWLCMKKSKAKCSNSLGEGNVRNVGTLDTIPEDLEGPDMRSQDLVVEWAHQRLPLPMHWFLSPISTISDGKGVDASCVSNVLNQIKEPTGFLEVAKAGLFFLLCVEAMSSFLTTNVSSPVKSVSLTWKLHSLSAALLVGMGILEVEKSRDTYVVLQEFYGKQLDKLRRTSFCPEKDEKLSPETRKDNCKAIVRFQSEIHESYYVFLEALVEQFAAISYGDLIYGRQVAIYLHRHVETPVRLAAWNALSNARVLELLPPLESCCSEAEGYLEPVEDNEGILEAYVKSWVSGALDKAATRGSVAFRLVLHHLSSFIFNYSHGDKLSLQHKLARSLLRDYSRKKQHEGMMVTLICYKKPEQEHDLSLGNRETERRFRLLVEACEGNSTLLTEVDKLKSLLEEK</sequence>
<dbReference type="InterPro" id="IPR013929">
    <property type="entry name" value="RPAP1_C"/>
</dbReference>
<feature type="compositionally biased region" description="Acidic residues" evidence="5">
    <location>
        <begin position="78"/>
        <end position="87"/>
    </location>
</feature>
<comment type="subcellular location">
    <subcellularLocation>
        <location evidence="1">Nucleus</location>
    </subcellularLocation>
</comment>
<comment type="caution">
    <text evidence="9">The sequence shown here is derived from an EMBL/GenBank/DDBJ whole genome shotgun (WGS) entry which is preliminary data.</text>
</comment>
<evidence type="ECO:0000256" key="2">
    <source>
        <dbReference type="ARBA" id="ARBA00009953"/>
    </source>
</evidence>
<organism evidence="9 10">
    <name type="scientific">Dillenia turbinata</name>
    <dbReference type="NCBI Taxonomy" id="194707"/>
    <lineage>
        <taxon>Eukaryota</taxon>
        <taxon>Viridiplantae</taxon>
        <taxon>Streptophyta</taxon>
        <taxon>Embryophyta</taxon>
        <taxon>Tracheophyta</taxon>
        <taxon>Spermatophyta</taxon>
        <taxon>Magnoliopsida</taxon>
        <taxon>eudicotyledons</taxon>
        <taxon>Gunneridae</taxon>
        <taxon>Pentapetalae</taxon>
        <taxon>Dilleniales</taxon>
        <taxon>Dilleniaceae</taxon>
        <taxon>Dillenia</taxon>
    </lineage>
</organism>
<keyword evidence="4" id="KW-0539">Nucleus</keyword>
<evidence type="ECO:0000256" key="4">
    <source>
        <dbReference type="ARBA" id="ARBA00023242"/>
    </source>
</evidence>
<dbReference type="PANTHER" id="PTHR47605">
    <property type="entry name" value="TRANSCRIPTIONAL ELONGATION REGULATOR MINIYO"/>
    <property type="match status" value="1"/>
</dbReference>
<reference evidence="9 10" key="1">
    <citation type="submission" date="2023-12" db="EMBL/GenBank/DDBJ databases">
        <title>A high-quality genome assembly for Dillenia turbinata (Dilleniales).</title>
        <authorList>
            <person name="Chanderbali A."/>
        </authorList>
    </citation>
    <scope>NUCLEOTIDE SEQUENCE [LARGE SCALE GENOMIC DNA]</scope>
    <source>
        <strain evidence="9">LSX21</strain>
        <tissue evidence="9">Leaf</tissue>
    </source>
</reference>
<evidence type="ECO:0000259" key="7">
    <source>
        <dbReference type="Pfam" id="PF08621"/>
    </source>
</evidence>
<feature type="region of interest" description="Disordered" evidence="5">
    <location>
        <begin position="295"/>
        <end position="360"/>
    </location>
</feature>
<dbReference type="Pfam" id="PF25766">
    <property type="entry name" value="TPR_RPAP1"/>
    <property type="match status" value="1"/>
</dbReference>
<dbReference type="InterPro" id="IPR013930">
    <property type="entry name" value="RPAP1_N"/>
</dbReference>
<feature type="region of interest" description="Disordered" evidence="5">
    <location>
        <begin position="59"/>
        <end position="87"/>
    </location>
</feature>
<evidence type="ECO:0000313" key="9">
    <source>
        <dbReference type="EMBL" id="KAK6916778.1"/>
    </source>
</evidence>
<feature type="domain" description="RPAP1 C-terminal" evidence="6">
    <location>
        <begin position="382"/>
        <end position="456"/>
    </location>
</feature>
<gene>
    <name evidence="9" type="ORF">RJ641_019639</name>
</gene>
<keyword evidence="10" id="KW-1185">Reference proteome</keyword>